<reference evidence="2" key="1">
    <citation type="submission" date="2020-03" db="EMBL/GenBank/DDBJ databases">
        <authorList>
            <person name="Weist P."/>
        </authorList>
    </citation>
    <scope>NUCLEOTIDE SEQUENCE</scope>
</reference>
<proteinExistence type="predicted"/>
<name>A0A9N7W0J1_PLEPL</name>
<dbReference type="EMBL" id="CADEAL010004395">
    <property type="protein sequence ID" value="CAB1458607.1"/>
    <property type="molecule type" value="Genomic_DNA"/>
</dbReference>
<dbReference type="AlphaFoldDB" id="A0A9N7W0J1"/>
<protein>
    <submittedName>
        <fullName evidence="2">Uncharacterized protein</fullName>
    </submittedName>
</protein>
<accession>A0A9N7W0J1</accession>
<organism evidence="2 3">
    <name type="scientific">Pleuronectes platessa</name>
    <name type="common">European plaice</name>
    <dbReference type="NCBI Taxonomy" id="8262"/>
    <lineage>
        <taxon>Eukaryota</taxon>
        <taxon>Metazoa</taxon>
        <taxon>Chordata</taxon>
        <taxon>Craniata</taxon>
        <taxon>Vertebrata</taxon>
        <taxon>Euteleostomi</taxon>
        <taxon>Actinopterygii</taxon>
        <taxon>Neopterygii</taxon>
        <taxon>Teleostei</taxon>
        <taxon>Neoteleostei</taxon>
        <taxon>Acanthomorphata</taxon>
        <taxon>Carangaria</taxon>
        <taxon>Pleuronectiformes</taxon>
        <taxon>Pleuronectoidei</taxon>
        <taxon>Pleuronectidae</taxon>
        <taxon>Pleuronectes</taxon>
    </lineage>
</organism>
<dbReference type="Proteomes" id="UP001153269">
    <property type="component" value="Unassembled WGS sequence"/>
</dbReference>
<comment type="caution">
    <text evidence="2">The sequence shown here is derived from an EMBL/GenBank/DDBJ whole genome shotgun (WGS) entry which is preliminary data.</text>
</comment>
<evidence type="ECO:0000313" key="3">
    <source>
        <dbReference type="Proteomes" id="UP001153269"/>
    </source>
</evidence>
<keyword evidence="3" id="KW-1185">Reference proteome</keyword>
<evidence type="ECO:0000313" key="2">
    <source>
        <dbReference type="EMBL" id="CAB1458607.1"/>
    </source>
</evidence>
<feature type="compositionally biased region" description="Polar residues" evidence="1">
    <location>
        <begin position="95"/>
        <end position="108"/>
    </location>
</feature>
<gene>
    <name evidence="2" type="ORF">PLEPLA_LOCUS46437</name>
</gene>
<feature type="region of interest" description="Disordered" evidence="1">
    <location>
        <begin position="82"/>
        <end position="115"/>
    </location>
</feature>
<evidence type="ECO:0000256" key="1">
    <source>
        <dbReference type="SAM" id="MobiDB-lite"/>
    </source>
</evidence>
<sequence length="115" mass="12723">MDTSSSRCSVQERGRKDELLMCSDSFCVSRTRLRRSLCFCARCRSSPSRHVSVPVNQVAGALSLIKVPCMIANAWMRRNLHLPGESTPPLRGKDSSVTQTTDESTMTDVQCDLNG</sequence>